<dbReference type="SUPFAM" id="SSF101936">
    <property type="entry name" value="DNA-binding pseudobarrel domain"/>
    <property type="match status" value="1"/>
</dbReference>
<reference evidence="7 8" key="2">
    <citation type="journal article" date="2017" name="Front. Plant Sci.">
        <title>Gene Classification and Mining of Molecular Markers Useful in Red Clover (Trifolium pratense) Breeding.</title>
        <authorList>
            <person name="Istvanek J."/>
            <person name="Dluhosova J."/>
            <person name="Dluhos P."/>
            <person name="Patkova L."/>
            <person name="Nedelnik J."/>
            <person name="Repkova J."/>
        </authorList>
    </citation>
    <scope>NUCLEOTIDE SEQUENCE [LARGE SCALE GENOMIC DNA]</scope>
    <source>
        <strain evidence="8">cv. Tatra</strain>
        <tissue evidence="7">Young leaves</tissue>
    </source>
</reference>
<dbReference type="InterPro" id="IPR003340">
    <property type="entry name" value="B3_DNA-bd"/>
</dbReference>
<proteinExistence type="predicted"/>
<evidence type="ECO:0000256" key="1">
    <source>
        <dbReference type="ARBA" id="ARBA00004123"/>
    </source>
</evidence>
<keyword evidence="3" id="KW-0238">DNA-binding</keyword>
<reference evidence="7 8" key="1">
    <citation type="journal article" date="2014" name="Am. J. Bot.">
        <title>Genome assembly and annotation for red clover (Trifolium pratense; Fabaceae).</title>
        <authorList>
            <person name="Istvanek J."/>
            <person name="Jaros M."/>
            <person name="Krenek A."/>
            <person name="Repkova J."/>
        </authorList>
    </citation>
    <scope>NUCLEOTIDE SEQUENCE [LARGE SCALE GENOMIC DNA]</scope>
    <source>
        <strain evidence="8">cv. Tatra</strain>
        <tissue evidence="7">Young leaves</tissue>
    </source>
</reference>
<dbReference type="GO" id="GO:0005634">
    <property type="term" value="C:nucleus"/>
    <property type="evidence" value="ECO:0007669"/>
    <property type="project" value="UniProtKB-SubCell"/>
</dbReference>
<dbReference type="InterPro" id="IPR015300">
    <property type="entry name" value="DNA-bd_pseudobarrel_sf"/>
</dbReference>
<name>A0A2K3LX46_TRIPR</name>
<comment type="caution">
    <text evidence="7">The sequence shown here is derived from an EMBL/GenBank/DDBJ whole genome shotgun (WGS) entry which is preliminary data.</text>
</comment>
<keyword evidence="5" id="KW-0539">Nucleus</keyword>
<dbReference type="Gene3D" id="2.40.330.10">
    <property type="entry name" value="DNA-binding pseudobarrel domain"/>
    <property type="match status" value="1"/>
</dbReference>
<protein>
    <recommendedName>
        <fullName evidence="6">TF-B3 domain-containing protein</fullName>
    </recommendedName>
</protein>
<evidence type="ECO:0000256" key="3">
    <source>
        <dbReference type="ARBA" id="ARBA00023125"/>
    </source>
</evidence>
<keyword evidence="4" id="KW-0804">Transcription</keyword>
<evidence type="ECO:0000256" key="2">
    <source>
        <dbReference type="ARBA" id="ARBA00023015"/>
    </source>
</evidence>
<evidence type="ECO:0000256" key="4">
    <source>
        <dbReference type="ARBA" id="ARBA00023163"/>
    </source>
</evidence>
<sequence length="145" mass="16592">MIVDLSSDNEVEEAFDITYEPMEDDNTYILHEFENDGIFGWETIVSESCASNQKQQVLHIPASTARKVFKDRKSVVIRTLHELDGIECSIFTYTRKDKKGRKEMHLGGGWHAFKKANQLRQGDKLQFQVSDPPDVLIVDIVRCGC</sequence>
<feature type="domain" description="TF-B3" evidence="6">
    <location>
        <begin position="51"/>
        <end position="140"/>
    </location>
</feature>
<evidence type="ECO:0000256" key="5">
    <source>
        <dbReference type="ARBA" id="ARBA00023242"/>
    </source>
</evidence>
<keyword evidence="2" id="KW-0805">Transcription regulation</keyword>
<evidence type="ECO:0000259" key="6">
    <source>
        <dbReference type="Pfam" id="PF02362"/>
    </source>
</evidence>
<dbReference type="Proteomes" id="UP000236291">
    <property type="component" value="Unassembled WGS sequence"/>
</dbReference>
<dbReference type="CDD" id="cd10017">
    <property type="entry name" value="B3_DNA"/>
    <property type="match status" value="1"/>
</dbReference>
<evidence type="ECO:0000313" key="8">
    <source>
        <dbReference type="Proteomes" id="UP000236291"/>
    </source>
</evidence>
<evidence type="ECO:0000313" key="7">
    <source>
        <dbReference type="EMBL" id="PNX83105.1"/>
    </source>
</evidence>
<dbReference type="Pfam" id="PF02362">
    <property type="entry name" value="B3"/>
    <property type="match status" value="1"/>
</dbReference>
<dbReference type="AlphaFoldDB" id="A0A2K3LX46"/>
<comment type="subcellular location">
    <subcellularLocation>
        <location evidence="1">Nucleus</location>
    </subcellularLocation>
</comment>
<dbReference type="EMBL" id="ASHM01043383">
    <property type="protein sequence ID" value="PNX83105.1"/>
    <property type="molecule type" value="Genomic_DNA"/>
</dbReference>
<gene>
    <name evidence="7" type="ORF">L195_g039143</name>
</gene>
<dbReference type="GO" id="GO:0003677">
    <property type="term" value="F:DNA binding"/>
    <property type="evidence" value="ECO:0007669"/>
    <property type="project" value="UniProtKB-KW"/>
</dbReference>
<accession>A0A2K3LX46</accession>
<organism evidence="7 8">
    <name type="scientific">Trifolium pratense</name>
    <name type="common">Red clover</name>
    <dbReference type="NCBI Taxonomy" id="57577"/>
    <lineage>
        <taxon>Eukaryota</taxon>
        <taxon>Viridiplantae</taxon>
        <taxon>Streptophyta</taxon>
        <taxon>Embryophyta</taxon>
        <taxon>Tracheophyta</taxon>
        <taxon>Spermatophyta</taxon>
        <taxon>Magnoliopsida</taxon>
        <taxon>eudicotyledons</taxon>
        <taxon>Gunneridae</taxon>
        <taxon>Pentapetalae</taxon>
        <taxon>rosids</taxon>
        <taxon>fabids</taxon>
        <taxon>Fabales</taxon>
        <taxon>Fabaceae</taxon>
        <taxon>Papilionoideae</taxon>
        <taxon>50 kb inversion clade</taxon>
        <taxon>NPAAA clade</taxon>
        <taxon>Hologalegina</taxon>
        <taxon>IRL clade</taxon>
        <taxon>Trifolieae</taxon>
        <taxon>Trifolium</taxon>
    </lineage>
</organism>